<dbReference type="GO" id="GO:0030686">
    <property type="term" value="C:90S preribosome"/>
    <property type="evidence" value="ECO:0007669"/>
    <property type="project" value="TreeGrafter"/>
</dbReference>
<dbReference type="GO" id="GO:0000479">
    <property type="term" value="P:endonucleolytic cleavage of tricistronic rRNA transcript (SSU-rRNA, 5.8S rRNA, LSU-rRNA)"/>
    <property type="evidence" value="ECO:0007669"/>
    <property type="project" value="TreeGrafter"/>
</dbReference>
<reference evidence="2" key="1">
    <citation type="journal article" date="2023" name="Nat. Microbiol.">
        <title>Babesia duncani multi-omics identifies virulence factors and drug targets.</title>
        <authorList>
            <person name="Singh P."/>
            <person name="Lonardi S."/>
            <person name="Liang Q."/>
            <person name="Vydyam P."/>
            <person name="Khabirova E."/>
            <person name="Fang T."/>
            <person name="Gihaz S."/>
            <person name="Thekkiniath J."/>
            <person name="Munshi M."/>
            <person name="Abel S."/>
            <person name="Ciampossin L."/>
            <person name="Batugedara G."/>
            <person name="Gupta M."/>
            <person name="Lu X.M."/>
            <person name="Lenz T."/>
            <person name="Chakravarty S."/>
            <person name="Cornillot E."/>
            <person name="Hu Y."/>
            <person name="Ma W."/>
            <person name="Gonzalez L.M."/>
            <person name="Sanchez S."/>
            <person name="Estrada K."/>
            <person name="Sanchez-Flores A."/>
            <person name="Montero E."/>
            <person name="Harb O.S."/>
            <person name="Le Roch K.G."/>
            <person name="Mamoun C.B."/>
        </authorList>
    </citation>
    <scope>NUCLEOTIDE SEQUENCE</scope>
    <source>
        <strain evidence="2">WA1</strain>
    </source>
</reference>
<evidence type="ECO:0000313" key="2">
    <source>
        <dbReference type="EMBL" id="KAK2194739.1"/>
    </source>
</evidence>
<proteinExistence type="predicted"/>
<keyword evidence="3" id="KW-1185">Reference proteome</keyword>
<dbReference type="PANTHER" id="PTHR12858:SF2">
    <property type="entry name" value="RIBOSOME BIOGENESIS PROTEIN BMS1 HOMOLOG"/>
    <property type="match status" value="1"/>
</dbReference>
<sequence>MFNSELEVTKCLGAKLQTASGIRGQIKKPEGQNGNFRATFEDKILQSDLVILKCYTKVETMRACNLMLDSDKFIRIRSQRELKPLDPAQVKGHDYERKSELSRPTRRFNEIKIPKPLLEKLPFGSRPKIYAPQESALVNAEYSQRDVKVANLLQRLTTIRKERLERRMQSQKLYRAKQQLESESLDETRAKRLREIKRARNIRKSRQLNTKRSRMHLD</sequence>
<dbReference type="Pfam" id="PF04950">
    <property type="entry name" value="RIBIOP_C"/>
    <property type="match status" value="1"/>
</dbReference>
<dbReference type="InterPro" id="IPR007034">
    <property type="entry name" value="BMS1_TSR1_C"/>
</dbReference>
<dbReference type="PANTHER" id="PTHR12858">
    <property type="entry name" value="RIBOSOME BIOGENESIS PROTEIN"/>
    <property type="match status" value="1"/>
</dbReference>
<comment type="caution">
    <text evidence="2">The sequence shown here is derived from an EMBL/GenBank/DDBJ whole genome shotgun (WGS) entry which is preliminary data.</text>
</comment>
<dbReference type="GO" id="GO:0000462">
    <property type="term" value="P:maturation of SSU-rRNA from tricistronic rRNA transcript (SSU-rRNA, 5.8S rRNA, LSU-rRNA)"/>
    <property type="evidence" value="ECO:0007669"/>
    <property type="project" value="TreeGrafter"/>
</dbReference>
<dbReference type="KEGG" id="bdw:94338097"/>
<dbReference type="InterPro" id="IPR039761">
    <property type="entry name" value="Bms1/Tsr1"/>
</dbReference>
<dbReference type="GO" id="GO:0005525">
    <property type="term" value="F:GTP binding"/>
    <property type="evidence" value="ECO:0007669"/>
    <property type="project" value="TreeGrafter"/>
</dbReference>
<name>A0AAD9UMB9_9APIC</name>
<dbReference type="GO" id="GO:0034511">
    <property type="term" value="F:U3 snoRNA binding"/>
    <property type="evidence" value="ECO:0007669"/>
    <property type="project" value="TreeGrafter"/>
</dbReference>
<dbReference type="EMBL" id="JALLKP010000055">
    <property type="protein sequence ID" value="KAK2194739.1"/>
    <property type="molecule type" value="Genomic_DNA"/>
</dbReference>
<evidence type="ECO:0000313" key="3">
    <source>
        <dbReference type="Proteomes" id="UP001214638"/>
    </source>
</evidence>
<feature type="domain" description="Ribosome biogenesis protein BMS1/TSR1 C-terminal" evidence="1">
    <location>
        <begin position="1"/>
        <end position="59"/>
    </location>
</feature>
<dbReference type="Proteomes" id="UP001214638">
    <property type="component" value="Unassembled WGS sequence"/>
</dbReference>
<dbReference type="GO" id="GO:0003924">
    <property type="term" value="F:GTPase activity"/>
    <property type="evidence" value="ECO:0007669"/>
    <property type="project" value="TreeGrafter"/>
</dbReference>
<organism evidence="2 3">
    <name type="scientific">Babesia duncani</name>
    <dbReference type="NCBI Taxonomy" id="323732"/>
    <lineage>
        <taxon>Eukaryota</taxon>
        <taxon>Sar</taxon>
        <taxon>Alveolata</taxon>
        <taxon>Apicomplexa</taxon>
        <taxon>Aconoidasida</taxon>
        <taxon>Piroplasmida</taxon>
        <taxon>Babesiidae</taxon>
        <taxon>Babesia</taxon>
    </lineage>
</organism>
<dbReference type="RefSeq" id="XP_067801583.1">
    <property type="nucleotide sequence ID" value="XM_067948808.1"/>
</dbReference>
<gene>
    <name evidence="2" type="ORF">BdWA1_003801</name>
</gene>
<protein>
    <submittedName>
        <fullName evidence="2">Bifunctional Ribosome biogenesis protein BMS1-TSR1</fullName>
    </submittedName>
</protein>
<evidence type="ECO:0000259" key="1">
    <source>
        <dbReference type="Pfam" id="PF04950"/>
    </source>
</evidence>
<dbReference type="AlphaFoldDB" id="A0AAD9UMB9"/>
<dbReference type="GeneID" id="94338097"/>
<accession>A0AAD9UMB9</accession>